<protein>
    <submittedName>
        <fullName evidence="1">Uncharacterized protein</fullName>
    </submittedName>
</protein>
<evidence type="ECO:0000313" key="2">
    <source>
        <dbReference type="Proteomes" id="UP000238701"/>
    </source>
</evidence>
<name>A0A2U3L8I1_9BACT</name>
<reference evidence="2" key="1">
    <citation type="submission" date="2018-02" db="EMBL/GenBank/DDBJ databases">
        <authorList>
            <person name="Hausmann B."/>
        </authorList>
    </citation>
    <scope>NUCLEOTIDE SEQUENCE [LARGE SCALE GENOMIC DNA]</scope>
    <source>
        <strain evidence="2">Peat soil MAG SbA1</strain>
    </source>
</reference>
<evidence type="ECO:0000313" key="1">
    <source>
        <dbReference type="EMBL" id="SPF48217.1"/>
    </source>
</evidence>
<organism evidence="1 2">
    <name type="scientific">Candidatus Sulfotelmatobacter kueseliae</name>
    <dbReference type="NCBI Taxonomy" id="2042962"/>
    <lineage>
        <taxon>Bacteria</taxon>
        <taxon>Pseudomonadati</taxon>
        <taxon>Acidobacteriota</taxon>
        <taxon>Terriglobia</taxon>
        <taxon>Terriglobales</taxon>
        <taxon>Candidatus Korobacteraceae</taxon>
        <taxon>Candidatus Sulfotelmatobacter</taxon>
    </lineage>
</organism>
<dbReference type="EMBL" id="OMOD01000180">
    <property type="protein sequence ID" value="SPF48217.1"/>
    <property type="molecule type" value="Genomic_DNA"/>
</dbReference>
<sequence>MPAFVNPFPTHKYCTSLCVQCEYIIYCFYISHLHAATLMNRRVLLALDPQLVYCSNT</sequence>
<dbReference type="AlphaFoldDB" id="A0A2U3L8I1"/>
<proteinExistence type="predicted"/>
<gene>
    <name evidence="1" type="ORF">SBA1_820019</name>
</gene>
<dbReference type="Proteomes" id="UP000238701">
    <property type="component" value="Unassembled WGS sequence"/>
</dbReference>
<accession>A0A2U3L8I1</accession>